<proteinExistence type="predicted"/>
<organism evidence="2 3">
    <name type="scientific">Rattus norvegicus</name>
    <name type="common">Rat</name>
    <dbReference type="NCBI Taxonomy" id="10116"/>
    <lineage>
        <taxon>Eukaryota</taxon>
        <taxon>Metazoa</taxon>
        <taxon>Chordata</taxon>
        <taxon>Craniata</taxon>
        <taxon>Vertebrata</taxon>
        <taxon>Euteleostomi</taxon>
        <taxon>Mammalia</taxon>
        <taxon>Eutheria</taxon>
        <taxon>Euarchontoglires</taxon>
        <taxon>Glires</taxon>
        <taxon>Rodentia</taxon>
        <taxon>Myomorpha</taxon>
        <taxon>Muroidea</taxon>
        <taxon>Muridae</taxon>
        <taxon>Murinae</taxon>
        <taxon>Rattus</taxon>
    </lineage>
</organism>
<feature type="chain" id="PRO_5039892604" evidence="1">
    <location>
        <begin position="22"/>
        <end position="56"/>
    </location>
</feature>
<accession>A6I480</accession>
<dbReference type="Proteomes" id="UP000234681">
    <property type="component" value="Chromosome 8"/>
</dbReference>
<evidence type="ECO:0000313" key="3">
    <source>
        <dbReference type="Proteomes" id="UP000234681"/>
    </source>
</evidence>
<gene>
    <name evidence="2" type="ORF">rCG_25948</name>
</gene>
<name>A6I480_RAT</name>
<evidence type="ECO:0000313" key="2">
    <source>
        <dbReference type="EMBL" id="EDL76797.1"/>
    </source>
</evidence>
<dbReference type="AlphaFoldDB" id="A6I480"/>
<evidence type="ECO:0000256" key="1">
    <source>
        <dbReference type="SAM" id="SignalP"/>
    </source>
</evidence>
<keyword evidence="1" id="KW-0732">Signal</keyword>
<dbReference type="EMBL" id="CH473954">
    <property type="protein sequence ID" value="EDL76797.1"/>
    <property type="molecule type" value="Genomic_DNA"/>
</dbReference>
<protein>
    <submittedName>
        <fullName evidence="2">RCG25948</fullName>
    </submittedName>
</protein>
<feature type="signal peptide" evidence="1">
    <location>
        <begin position="1"/>
        <end position="21"/>
    </location>
</feature>
<reference evidence="2 3" key="1">
    <citation type="submission" date="2005-09" db="EMBL/GenBank/DDBJ databases">
        <authorList>
            <person name="Mural R.J."/>
            <person name="Li P.W."/>
            <person name="Adams M.D."/>
            <person name="Amanatides P.G."/>
            <person name="Baden-Tillson H."/>
            <person name="Barnstead M."/>
            <person name="Chin S.H."/>
            <person name="Dew I."/>
            <person name="Evans C.A."/>
            <person name="Ferriera S."/>
            <person name="Flanigan M."/>
            <person name="Fosler C."/>
            <person name="Glodek A."/>
            <person name="Gu Z."/>
            <person name="Holt R.A."/>
            <person name="Jennings D."/>
            <person name="Kraft C.L."/>
            <person name="Lu F."/>
            <person name="Nguyen T."/>
            <person name="Nusskern D.R."/>
            <person name="Pfannkoch C.M."/>
            <person name="Sitter C."/>
            <person name="Sutton G.G."/>
            <person name="Venter J.C."/>
            <person name="Wang Z."/>
            <person name="Woodage T."/>
            <person name="Zheng X.H."/>
            <person name="Zhong F."/>
        </authorList>
    </citation>
    <scope>NUCLEOTIDE SEQUENCE [LARGE SCALE GENOMIC DNA]</scope>
    <source>
        <strain>BN</strain>
        <strain evidence="3">Sprague-Dawley</strain>
    </source>
</reference>
<sequence>MSWGSLKIVPLLSFALTEPSARTPDIWAVRHDGRGGWRPPVRVLGPTEKLLGNNEP</sequence>